<evidence type="ECO:0000313" key="2">
    <source>
        <dbReference type="EMBL" id="MFC7189216.1"/>
    </source>
</evidence>
<dbReference type="Proteomes" id="UP001596417">
    <property type="component" value="Unassembled WGS sequence"/>
</dbReference>
<proteinExistence type="predicted"/>
<accession>A0ABD5YIR1</accession>
<name>A0ABD5YIR1_9EURY</name>
<dbReference type="RefSeq" id="WP_248905164.1">
    <property type="nucleotide sequence ID" value="NZ_CP109979.1"/>
</dbReference>
<keyword evidence="3" id="KW-1185">Reference proteome</keyword>
<dbReference type="Gene3D" id="3.20.20.150">
    <property type="entry name" value="Divalent-metal-dependent TIM barrel enzymes"/>
    <property type="match status" value="1"/>
</dbReference>
<evidence type="ECO:0000313" key="3">
    <source>
        <dbReference type="Proteomes" id="UP001596417"/>
    </source>
</evidence>
<gene>
    <name evidence="2" type="ORF">ACFQL7_04710</name>
</gene>
<dbReference type="PANTHER" id="PTHR12110:SF41">
    <property type="entry name" value="INOSOSE DEHYDRATASE"/>
    <property type="match status" value="1"/>
</dbReference>
<keyword evidence="2" id="KW-0413">Isomerase</keyword>
<evidence type="ECO:0000259" key="1">
    <source>
        <dbReference type="Pfam" id="PF01261"/>
    </source>
</evidence>
<dbReference type="SUPFAM" id="SSF51658">
    <property type="entry name" value="Xylose isomerase-like"/>
    <property type="match status" value="1"/>
</dbReference>
<dbReference type="InterPro" id="IPR050312">
    <property type="entry name" value="IolE/XylAMocC-like"/>
</dbReference>
<dbReference type="PANTHER" id="PTHR12110">
    <property type="entry name" value="HYDROXYPYRUVATE ISOMERASE"/>
    <property type="match status" value="1"/>
</dbReference>
<dbReference type="InterPro" id="IPR013022">
    <property type="entry name" value="Xyl_isomerase-like_TIM-brl"/>
</dbReference>
<dbReference type="GO" id="GO:0016853">
    <property type="term" value="F:isomerase activity"/>
    <property type="evidence" value="ECO:0007669"/>
    <property type="project" value="UniProtKB-KW"/>
</dbReference>
<dbReference type="InterPro" id="IPR036237">
    <property type="entry name" value="Xyl_isomerase-like_sf"/>
</dbReference>
<feature type="domain" description="Xylose isomerase-like TIM barrel" evidence="1">
    <location>
        <begin position="24"/>
        <end position="240"/>
    </location>
</feature>
<dbReference type="EMBL" id="JBHTAX010000001">
    <property type="protein sequence ID" value="MFC7189216.1"/>
    <property type="molecule type" value="Genomic_DNA"/>
</dbReference>
<dbReference type="Pfam" id="PF01261">
    <property type="entry name" value="AP_endonuc_2"/>
    <property type="match status" value="1"/>
</dbReference>
<dbReference type="AlphaFoldDB" id="A0ABD5YIR1"/>
<sequence>MSTTAIQLYTLRNIDESLPSLLDRVGETSFDGVEFAHRFADADTTAVADALDRTNLEAVSAHVGIEALESDLEGTIEAYAEVGCDTLVVPWLDQELFADVDAVTETATRLTNLAEQVADSGRTLHYHNHDHELVAVEGQTALDELVQQSSDALGIEVDTGWVEAGGSDPVAFIETYADRIDLVHITDCDAATATPVEVGTGDVDIEQCLDAARTNDVTAFVYEHDEPNDPLESLEHGATVLDR</sequence>
<organism evidence="2 3">
    <name type="scientific">Halocatena marina</name>
    <dbReference type="NCBI Taxonomy" id="2934937"/>
    <lineage>
        <taxon>Archaea</taxon>
        <taxon>Methanobacteriati</taxon>
        <taxon>Methanobacteriota</taxon>
        <taxon>Stenosarchaea group</taxon>
        <taxon>Halobacteria</taxon>
        <taxon>Halobacteriales</taxon>
        <taxon>Natronomonadaceae</taxon>
        <taxon>Halocatena</taxon>
    </lineage>
</organism>
<reference evidence="2 3" key="1">
    <citation type="journal article" date="2019" name="Int. J. Syst. Evol. Microbiol.">
        <title>The Global Catalogue of Microorganisms (GCM) 10K type strain sequencing project: providing services to taxonomists for standard genome sequencing and annotation.</title>
        <authorList>
            <consortium name="The Broad Institute Genomics Platform"/>
            <consortium name="The Broad Institute Genome Sequencing Center for Infectious Disease"/>
            <person name="Wu L."/>
            <person name="Ma J."/>
        </authorList>
    </citation>
    <scope>NUCLEOTIDE SEQUENCE [LARGE SCALE GENOMIC DNA]</scope>
    <source>
        <strain evidence="2 3">RDMS1</strain>
    </source>
</reference>
<protein>
    <submittedName>
        <fullName evidence="2">Sugar phosphate isomerase/epimerase family protein</fullName>
    </submittedName>
</protein>
<comment type="caution">
    <text evidence="2">The sequence shown here is derived from an EMBL/GenBank/DDBJ whole genome shotgun (WGS) entry which is preliminary data.</text>
</comment>
<dbReference type="GeneID" id="76198784"/>